<proteinExistence type="predicted"/>
<dbReference type="EMBL" id="JAKXMK010000003">
    <property type="protein sequence ID" value="MCH6165003.1"/>
    <property type="molecule type" value="Genomic_DNA"/>
</dbReference>
<keyword evidence="3" id="KW-1185">Reference proteome</keyword>
<evidence type="ECO:0000313" key="3">
    <source>
        <dbReference type="Proteomes" id="UP001299970"/>
    </source>
</evidence>
<feature type="domain" description="Saccharopine dehydrogenase NADP binding" evidence="1">
    <location>
        <begin position="5"/>
        <end position="123"/>
    </location>
</feature>
<gene>
    <name evidence="2" type="ORF">MMF94_04850</name>
</gene>
<dbReference type="InterPro" id="IPR005097">
    <property type="entry name" value="Sacchrp_dh_NADP-bd"/>
</dbReference>
<dbReference type="SUPFAM" id="SSF51735">
    <property type="entry name" value="NAD(P)-binding Rossmann-fold domains"/>
    <property type="match status" value="1"/>
</dbReference>
<dbReference type="RefSeq" id="WP_241035015.1">
    <property type="nucleotide sequence ID" value="NZ_BAAAJF010000009.1"/>
</dbReference>
<sequence>MTARIVLFGATGYTGRRTAQMMVQRGLRPVLAGRDPARLAALAERLGGLETARADVTEESSVAALVGRGDVLVSTVGPFLQLGRAAVAAAVAAGAIYLDSTGEPTFVREVFERYGPEAERSGAALITAFGVDYVPGVLAGALALRAAGGAASRVDVGYFILGGGRGQAFSRGTLRSVMGMALEKNHAWHDGELRTEPAGARLRTFDVAGRPRPGVTIGGSEQFALPRCAPGLQTVDVYLGWFGAASQALHVASRVTPLLGRVPGAARALAAVAGLVTRTASEAPSEEALAGMRSHVVAEVFDGSGTLLARTRLVAPDAYALTANLLAWAAGRAAEHGVWGSGALDPVAAFGLDELRAGAAESGMVEETS</sequence>
<dbReference type="Pfam" id="PF03435">
    <property type="entry name" value="Sacchrp_dh_NADP"/>
    <property type="match status" value="1"/>
</dbReference>
<dbReference type="PANTHER" id="PTHR43781:SF1">
    <property type="entry name" value="SACCHAROPINE DEHYDROGENASE"/>
    <property type="match status" value="1"/>
</dbReference>
<dbReference type="PANTHER" id="PTHR43781">
    <property type="entry name" value="SACCHAROPINE DEHYDROGENASE"/>
    <property type="match status" value="1"/>
</dbReference>
<evidence type="ECO:0000259" key="1">
    <source>
        <dbReference type="Pfam" id="PF03435"/>
    </source>
</evidence>
<dbReference type="Gene3D" id="3.40.50.720">
    <property type="entry name" value="NAD(P)-binding Rossmann-like Domain"/>
    <property type="match status" value="1"/>
</dbReference>
<reference evidence="2 3" key="1">
    <citation type="submission" date="2022-03" db="EMBL/GenBank/DDBJ databases">
        <title>Pseudonocardia alaer sp. nov., a novel actinomycete isolated from reed forest soil.</title>
        <authorList>
            <person name="Wang L."/>
        </authorList>
    </citation>
    <scope>NUCLEOTIDE SEQUENCE [LARGE SCALE GENOMIC DNA]</scope>
    <source>
        <strain evidence="2 3">Y-16303</strain>
    </source>
</reference>
<evidence type="ECO:0000313" key="2">
    <source>
        <dbReference type="EMBL" id="MCH6165003.1"/>
    </source>
</evidence>
<accession>A0ABS9T8Z9</accession>
<organism evidence="2 3">
    <name type="scientific">Pseudonocardia alaniniphila</name>
    <dbReference type="NCBI Taxonomy" id="75291"/>
    <lineage>
        <taxon>Bacteria</taxon>
        <taxon>Bacillati</taxon>
        <taxon>Actinomycetota</taxon>
        <taxon>Actinomycetes</taxon>
        <taxon>Pseudonocardiales</taxon>
        <taxon>Pseudonocardiaceae</taxon>
        <taxon>Pseudonocardia</taxon>
    </lineage>
</organism>
<protein>
    <submittedName>
        <fullName evidence="2">Saccharopine dehydrogenase NADP-binding domain-containing protein</fullName>
    </submittedName>
</protein>
<comment type="caution">
    <text evidence="2">The sequence shown here is derived from an EMBL/GenBank/DDBJ whole genome shotgun (WGS) entry which is preliminary data.</text>
</comment>
<dbReference type="Proteomes" id="UP001299970">
    <property type="component" value="Unassembled WGS sequence"/>
</dbReference>
<name>A0ABS9T8Z9_9PSEU</name>
<dbReference type="InterPro" id="IPR036291">
    <property type="entry name" value="NAD(P)-bd_dom_sf"/>
</dbReference>